<dbReference type="InterPro" id="IPR013083">
    <property type="entry name" value="Znf_RING/FYVE/PHD"/>
</dbReference>
<dbReference type="GO" id="GO:0008270">
    <property type="term" value="F:zinc ion binding"/>
    <property type="evidence" value="ECO:0007669"/>
    <property type="project" value="UniProtKB-KW"/>
</dbReference>
<accession>A0A396GH88</accession>
<name>A0A396GH88_MEDTR</name>
<comment type="catalytic activity">
    <reaction evidence="1">
        <text>S-ubiquitinyl-[E2 ubiquitin-conjugating enzyme]-L-cysteine + [acceptor protein]-L-lysine = [E2 ubiquitin-conjugating enzyme]-L-cysteine + N(6)-ubiquitinyl-[acceptor protein]-L-lysine.</text>
        <dbReference type="EC" id="2.3.2.27"/>
    </reaction>
</comment>
<dbReference type="EC" id="2.3.2.27" evidence="4"/>
<organism evidence="17">
    <name type="scientific">Medicago truncatula</name>
    <name type="common">Barrel medic</name>
    <name type="synonym">Medicago tribuloides</name>
    <dbReference type="NCBI Taxonomy" id="3880"/>
    <lineage>
        <taxon>Eukaryota</taxon>
        <taxon>Viridiplantae</taxon>
        <taxon>Streptophyta</taxon>
        <taxon>Embryophyta</taxon>
        <taxon>Tracheophyta</taxon>
        <taxon>Spermatophyta</taxon>
        <taxon>Magnoliopsida</taxon>
        <taxon>eudicotyledons</taxon>
        <taxon>Gunneridae</taxon>
        <taxon>Pentapetalae</taxon>
        <taxon>rosids</taxon>
        <taxon>fabids</taxon>
        <taxon>Fabales</taxon>
        <taxon>Fabaceae</taxon>
        <taxon>Papilionoideae</taxon>
        <taxon>50 kb inversion clade</taxon>
        <taxon>NPAAA clade</taxon>
        <taxon>Hologalegina</taxon>
        <taxon>IRL clade</taxon>
        <taxon>Trifolieae</taxon>
        <taxon>Medicago</taxon>
    </lineage>
</organism>
<keyword evidence="8 14" id="KW-0863">Zinc-finger</keyword>
<feature type="domain" description="RING-type" evidence="16">
    <location>
        <begin position="138"/>
        <end position="182"/>
    </location>
</feature>
<evidence type="ECO:0000256" key="9">
    <source>
        <dbReference type="ARBA" id="ARBA00022786"/>
    </source>
</evidence>
<feature type="transmembrane region" description="Helical" evidence="15">
    <location>
        <begin position="25"/>
        <end position="49"/>
    </location>
</feature>
<sequence length="286" mass="31302">MYHCSHSTITSLSLTSFVFLSMDSVFSTILIILAILFITFMLSLMLRFLQLRINRRRLLSDSTPPRSPPPLTTIVTESPPASLNIDSLPPIPFHFTSDSTPPSSQPPQPAPEIQRAIDSLPTFHFSSISTTATATADCAVCLTAFSTTDLLRALPRCCHAFHSDCIDNWLRSSNLSCCPLCRSTIFASESDLAAILRSPSDSFRVEIGNVTYPEAVGGDALSSYSIGGSFDYRVMEVSQVPVSAVSSRTGSFRGSGRFFGGSSRRIEANRIGEEITEMFRWLSGDY</sequence>
<keyword evidence="9" id="KW-0833">Ubl conjugation pathway</keyword>
<dbReference type="Gramene" id="rna45830">
    <property type="protein sequence ID" value="RHN39768.1"/>
    <property type="gene ID" value="gene45830"/>
</dbReference>
<dbReference type="PANTHER" id="PTHR45768:SF16">
    <property type="entry name" value="E3 UBIQUITIN-PROTEIN LIGASE ATL4"/>
    <property type="match status" value="1"/>
</dbReference>
<dbReference type="GO" id="GO:0061630">
    <property type="term" value="F:ubiquitin protein ligase activity"/>
    <property type="evidence" value="ECO:0007669"/>
    <property type="project" value="UniProtKB-EC"/>
</dbReference>
<evidence type="ECO:0000256" key="11">
    <source>
        <dbReference type="ARBA" id="ARBA00022989"/>
    </source>
</evidence>
<keyword evidence="12 15" id="KW-0472">Membrane</keyword>
<evidence type="ECO:0000256" key="14">
    <source>
        <dbReference type="PROSITE-ProRule" id="PRU00175"/>
    </source>
</evidence>
<comment type="caution">
    <text evidence="17">The sequence shown here is derived from an EMBL/GenBank/DDBJ whole genome shotgun (WGS) entry which is preliminary data.</text>
</comment>
<dbReference type="SUPFAM" id="SSF57850">
    <property type="entry name" value="RING/U-box"/>
    <property type="match status" value="1"/>
</dbReference>
<gene>
    <name evidence="17" type="ORF">MtrunA17_Chr8g0347461</name>
</gene>
<evidence type="ECO:0000256" key="5">
    <source>
        <dbReference type="ARBA" id="ARBA00022679"/>
    </source>
</evidence>
<keyword evidence="5" id="KW-0808">Transferase</keyword>
<dbReference type="Gene3D" id="3.30.40.10">
    <property type="entry name" value="Zinc/RING finger domain, C3HC4 (zinc finger)"/>
    <property type="match status" value="1"/>
</dbReference>
<comment type="pathway">
    <text evidence="3">Protein modification; protein ubiquitination.</text>
</comment>
<evidence type="ECO:0000256" key="1">
    <source>
        <dbReference type="ARBA" id="ARBA00000900"/>
    </source>
</evidence>
<dbReference type="SMART" id="SM00184">
    <property type="entry name" value="RING"/>
    <property type="match status" value="1"/>
</dbReference>
<evidence type="ECO:0000256" key="10">
    <source>
        <dbReference type="ARBA" id="ARBA00022833"/>
    </source>
</evidence>
<evidence type="ECO:0000313" key="17">
    <source>
        <dbReference type="EMBL" id="RHN39768.1"/>
    </source>
</evidence>
<dbReference type="Proteomes" id="UP000265566">
    <property type="component" value="Chromosome 8"/>
</dbReference>
<evidence type="ECO:0000256" key="13">
    <source>
        <dbReference type="ARBA" id="ARBA00024209"/>
    </source>
</evidence>
<evidence type="ECO:0000256" key="15">
    <source>
        <dbReference type="SAM" id="Phobius"/>
    </source>
</evidence>
<evidence type="ECO:0000256" key="12">
    <source>
        <dbReference type="ARBA" id="ARBA00023136"/>
    </source>
</evidence>
<keyword evidence="6 15" id="KW-0812">Transmembrane</keyword>
<dbReference type="EMBL" id="PSQE01000008">
    <property type="protein sequence ID" value="RHN39768.1"/>
    <property type="molecule type" value="Genomic_DNA"/>
</dbReference>
<protein>
    <recommendedName>
        <fullName evidence="4">RING-type E3 ubiquitin transferase</fullName>
        <ecNumber evidence="4">2.3.2.27</ecNumber>
    </recommendedName>
</protein>
<evidence type="ECO:0000259" key="16">
    <source>
        <dbReference type="PROSITE" id="PS50089"/>
    </source>
</evidence>
<evidence type="ECO:0000256" key="6">
    <source>
        <dbReference type="ARBA" id="ARBA00022692"/>
    </source>
</evidence>
<dbReference type="PANTHER" id="PTHR45768">
    <property type="entry name" value="E3 UBIQUITIN-PROTEIN LIGASE RNF13-LIKE"/>
    <property type="match status" value="1"/>
</dbReference>
<keyword evidence="10" id="KW-0862">Zinc</keyword>
<evidence type="ECO:0000256" key="8">
    <source>
        <dbReference type="ARBA" id="ARBA00022771"/>
    </source>
</evidence>
<evidence type="ECO:0000256" key="4">
    <source>
        <dbReference type="ARBA" id="ARBA00012483"/>
    </source>
</evidence>
<evidence type="ECO:0000256" key="2">
    <source>
        <dbReference type="ARBA" id="ARBA00004167"/>
    </source>
</evidence>
<comment type="subcellular location">
    <subcellularLocation>
        <location evidence="2">Membrane</location>
        <topology evidence="2">Single-pass membrane protein</topology>
    </subcellularLocation>
</comment>
<evidence type="ECO:0000256" key="7">
    <source>
        <dbReference type="ARBA" id="ARBA00022723"/>
    </source>
</evidence>
<comment type="similarity">
    <text evidence="13">Belongs to the RING-type zinc finger family. ATL subfamily.</text>
</comment>
<proteinExistence type="inferred from homology"/>
<keyword evidence="7" id="KW-0479">Metal-binding</keyword>
<dbReference type="Pfam" id="PF13639">
    <property type="entry name" value="zf-RING_2"/>
    <property type="match status" value="1"/>
</dbReference>
<dbReference type="InterPro" id="IPR001841">
    <property type="entry name" value="Znf_RING"/>
</dbReference>
<evidence type="ECO:0000256" key="3">
    <source>
        <dbReference type="ARBA" id="ARBA00004906"/>
    </source>
</evidence>
<reference evidence="17" key="1">
    <citation type="journal article" date="2018" name="Nat. Plants">
        <title>Whole-genome landscape of Medicago truncatula symbiotic genes.</title>
        <authorList>
            <person name="Pecrix Y."/>
            <person name="Gamas P."/>
            <person name="Carrere S."/>
        </authorList>
    </citation>
    <scope>NUCLEOTIDE SEQUENCE</scope>
    <source>
        <tissue evidence="17">Leaves</tissue>
    </source>
</reference>
<dbReference type="GO" id="GO:0016020">
    <property type="term" value="C:membrane"/>
    <property type="evidence" value="ECO:0007669"/>
    <property type="project" value="UniProtKB-SubCell"/>
</dbReference>
<dbReference type="PROSITE" id="PS50089">
    <property type="entry name" value="ZF_RING_2"/>
    <property type="match status" value="1"/>
</dbReference>
<keyword evidence="11 15" id="KW-1133">Transmembrane helix</keyword>
<dbReference type="AlphaFoldDB" id="A0A396GH88"/>